<feature type="chain" id="PRO_5030679250" description="Helix-hairpin-helix domain-containing protein" evidence="2">
    <location>
        <begin position="22"/>
        <end position="131"/>
    </location>
</feature>
<accession>A0A7V8FW36</accession>
<protein>
    <recommendedName>
        <fullName evidence="5">Helix-hairpin-helix domain-containing protein</fullName>
    </recommendedName>
</protein>
<dbReference type="GO" id="GO:0015627">
    <property type="term" value="C:type II protein secretion system complex"/>
    <property type="evidence" value="ECO:0007669"/>
    <property type="project" value="TreeGrafter"/>
</dbReference>
<dbReference type="GO" id="GO:0015628">
    <property type="term" value="P:protein secretion by the type II secretion system"/>
    <property type="evidence" value="ECO:0007669"/>
    <property type="project" value="TreeGrafter"/>
</dbReference>
<sequence length="131" mass="13546">MLKQSLLFIVGLFMAAGMAFAEVDVNKADQAALDGVRGIGPSMSKRILEERQKGGGFKDWSDLEKRVKGIKEKSAMKLSANGLTVNGQPKPGASGQQAKAEGKAPRGDKSAKSGAMGKEGDAPDAAAKAGK</sequence>
<dbReference type="PANTHER" id="PTHR21180">
    <property type="entry name" value="ENDONUCLEASE/EXONUCLEASE/PHOSPHATASE FAMILY DOMAIN-CONTAINING PROTEIN 1"/>
    <property type="match status" value="1"/>
</dbReference>
<evidence type="ECO:0008006" key="5">
    <source>
        <dbReference type="Google" id="ProtNLM"/>
    </source>
</evidence>
<evidence type="ECO:0000313" key="3">
    <source>
        <dbReference type="EMBL" id="KAF1042985.1"/>
    </source>
</evidence>
<dbReference type="SUPFAM" id="SSF47781">
    <property type="entry name" value="RuvA domain 2-like"/>
    <property type="match status" value="1"/>
</dbReference>
<dbReference type="PANTHER" id="PTHR21180:SF32">
    <property type="entry name" value="ENDONUCLEASE_EXONUCLEASE_PHOSPHATASE FAMILY DOMAIN-CONTAINING PROTEIN 1"/>
    <property type="match status" value="1"/>
</dbReference>
<reference evidence="4" key="1">
    <citation type="journal article" date="2020" name="MBio">
        <title>Horizontal gene transfer to a defensive symbiont with a reduced genome amongst a multipartite beetle microbiome.</title>
        <authorList>
            <person name="Waterworth S.C."/>
            <person name="Florez L.V."/>
            <person name="Rees E.R."/>
            <person name="Hertweck C."/>
            <person name="Kaltenpoth M."/>
            <person name="Kwan J.C."/>
        </authorList>
    </citation>
    <scope>NUCLEOTIDE SEQUENCE [LARGE SCALE GENOMIC DNA]</scope>
</reference>
<feature type="compositionally biased region" description="Basic and acidic residues" evidence="1">
    <location>
        <begin position="100"/>
        <end position="111"/>
    </location>
</feature>
<feature type="region of interest" description="Disordered" evidence="1">
    <location>
        <begin position="79"/>
        <end position="131"/>
    </location>
</feature>
<proteinExistence type="predicted"/>
<evidence type="ECO:0000256" key="2">
    <source>
        <dbReference type="SAM" id="SignalP"/>
    </source>
</evidence>
<organism evidence="3 4">
    <name type="scientific">Herbaspirillum frisingense</name>
    <dbReference type="NCBI Taxonomy" id="92645"/>
    <lineage>
        <taxon>Bacteria</taxon>
        <taxon>Pseudomonadati</taxon>
        <taxon>Pseudomonadota</taxon>
        <taxon>Betaproteobacteria</taxon>
        <taxon>Burkholderiales</taxon>
        <taxon>Oxalobacteraceae</taxon>
        <taxon>Herbaspirillum</taxon>
    </lineage>
</organism>
<evidence type="ECO:0000313" key="4">
    <source>
        <dbReference type="Proteomes" id="UP000462435"/>
    </source>
</evidence>
<feature type="signal peptide" evidence="2">
    <location>
        <begin position="1"/>
        <end position="21"/>
    </location>
</feature>
<name>A0A7V8FW36_9BURK</name>
<comment type="caution">
    <text evidence="3">The sequence shown here is derived from an EMBL/GenBank/DDBJ whole genome shotgun (WGS) entry which is preliminary data.</text>
</comment>
<dbReference type="InterPro" id="IPR051675">
    <property type="entry name" value="Endo/Exo/Phosphatase_dom_1"/>
</dbReference>
<evidence type="ECO:0000256" key="1">
    <source>
        <dbReference type="SAM" id="MobiDB-lite"/>
    </source>
</evidence>
<dbReference type="AlphaFoldDB" id="A0A7V8FW36"/>
<dbReference type="Gene3D" id="1.10.150.280">
    <property type="entry name" value="AF1531-like domain"/>
    <property type="match status" value="1"/>
</dbReference>
<dbReference type="Pfam" id="PF12836">
    <property type="entry name" value="HHH_3"/>
    <property type="match status" value="1"/>
</dbReference>
<gene>
    <name evidence="3" type="ORF">GAK35_02422</name>
</gene>
<dbReference type="EMBL" id="WNDX01000069">
    <property type="protein sequence ID" value="KAF1042985.1"/>
    <property type="molecule type" value="Genomic_DNA"/>
</dbReference>
<keyword evidence="2" id="KW-0732">Signal</keyword>
<dbReference type="InterPro" id="IPR010994">
    <property type="entry name" value="RuvA_2-like"/>
</dbReference>
<dbReference type="Proteomes" id="UP000462435">
    <property type="component" value="Unassembled WGS sequence"/>
</dbReference>